<dbReference type="Proteomes" id="UP000189777">
    <property type="component" value="Unassembled WGS sequence"/>
</dbReference>
<name>A0A1T5I8X5_9MICO</name>
<reference evidence="2 3" key="1">
    <citation type="submission" date="2017-02" db="EMBL/GenBank/DDBJ databases">
        <authorList>
            <person name="Peterson S.W."/>
        </authorList>
    </citation>
    <scope>NUCLEOTIDE SEQUENCE [LARGE SCALE GENOMIC DNA]</scope>
    <source>
        <strain evidence="2 3">DSM 21481</strain>
    </source>
</reference>
<gene>
    <name evidence="2" type="ORF">SAMN04324258_0159</name>
</gene>
<dbReference type="EMBL" id="FUZQ01000001">
    <property type="protein sequence ID" value="SKC35493.1"/>
    <property type="molecule type" value="Genomic_DNA"/>
</dbReference>
<evidence type="ECO:0000313" key="2">
    <source>
        <dbReference type="EMBL" id="SKC35493.1"/>
    </source>
</evidence>
<dbReference type="OrthoDB" id="3232569at2"/>
<dbReference type="AlphaFoldDB" id="A0A1T5I8X5"/>
<evidence type="ECO:0000259" key="1">
    <source>
        <dbReference type="Pfam" id="PF13349"/>
    </source>
</evidence>
<accession>A0A1T5I8X5</accession>
<dbReference type="Pfam" id="PF13349">
    <property type="entry name" value="DUF4097"/>
    <property type="match status" value="1"/>
</dbReference>
<organism evidence="2 3">
    <name type="scientific">Krasilnikoviella flava</name>
    <dbReference type="NCBI Taxonomy" id="526729"/>
    <lineage>
        <taxon>Bacteria</taxon>
        <taxon>Bacillati</taxon>
        <taxon>Actinomycetota</taxon>
        <taxon>Actinomycetes</taxon>
        <taxon>Micrococcales</taxon>
        <taxon>Promicromonosporaceae</taxon>
        <taxon>Krasilnikoviella</taxon>
    </lineage>
</organism>
<sequence length="266" mass="26765">MSTESWAVAAPQTIDVEQATGVTLRLQDGRADVVADPAASGVRIELLEVGAKPLQVTRDGDRLRVGYETSVLDSVMAKLRNPRQSERAVVRVVVPADGAVDVGTLGADVELTGGRKVAAKTVTGAVRTTGTTGPMSLKTVSGALSADEHTGDVTANSAAGSIALSGALARVSLTTVSGAATVTATQASPLVTAKTVSGAVDLRLPAGTPVNLKVRGASGRVVLDGSVLPSAGATLVVDHGEQPADGRSAAYLSATVTSAHVTVDRR</sequence>
<evidence type="ECO:0000313" key="3">
    <source>
        <dbReference type="Proteomes" id="UP000189777"/>
    </source>
</evidence>
<dbReference type="InterPro" id="IPR025164">
    <property type="entry name" value="Toastrack_DUF4097"/>
</dbReference>
<proteinExistence type="predicted"/>
<keyword evidence="3" id="KW-1185">Reference proteome</keyword>
<protein>
    <recommendedName>
        <fullName evidence="1">DUF4097 domain-containing protein</fullName>
    </recommendedName>
</protein>
<dbReference type="STRING" id="526729.SAMN04324258_0159"/>
<feature type="domain" description="DUF4097" evidence="1">
    <location>
        <begin position="32"/>
        <end position="222"/>
    </location>
</feature>
<dbReference type="RefSeq" id="WP_079569709.1">
    <property type="nucleotide sequence ID" value="NZ_FUZQ01000001.1"/>
</dbReference>